<gene>
    <name evidence="4" type="ORF">OKIOD_LOCUS14595</name>
</gene>
<dbReference type="InterPro" id="IPR004843">
    <property type="entry name" value="Calcineurin-like_PHP"/>
</dbReference>
<dbReference type="InterPro" id="IPR041792">
    <property type="entry name" value="MPP_PAP"/>
</dbReference>
<dbReference type="Pfam" id="PF00149">
    <property type="entry name" value="Metallophos"/>
    <property type="match status" value="1"/>
</dbReference>
<proteinExistence type="predicted"/>
<dbReference type="Gene3D" id="3.60.21.10">
    <property type="match status" value="1"/>
</dbReference>
<dbReference type="InterPro" id="IPR025733">
    <property type="entry name" value="PAPs_C"/>
</dbReference>
<organism evidence="4 5">
    <name type="scientific">Oikopleura dioica</name>
    <name type="common">Tunicate</name>
    <dbReference type="NCBI Taxonomy" id="34765"/>
    <lineage>
        <taxon>Eukaryota</taxon>
        <taxon>Metazoa</taxon>
        <taxon>Chordata</taxon>
        <taxon>Tunicata</taxon>
        <taxon>Appendicularia</taxon>
        <taxon>Copelata</taxon>
        <taxon>Oikopleuridae</taxon>
        <taxon>Oikopleura</taxon>
    </lineage>
</organism>
<feature type="domain" description="Calcineurin-like phosphoesterase" evidence="2">
    <location>
        <begin position="124"/>
        <end position="322"/>
    </location>
</feature>
<keyword evidence="1" id="KW-0325">Glycoprotein</keyword>
<evidence type="ECO:0000313" key="4">
    <source>
        <dbReference type="EMBL" id="CAG5111529.1"/>
    </source>
</evidence>
<dbReference type="CDD" id="cd00839">
    <property type="entry name" value="MPP_PAPs"/>
    <property type="match status" value="1"/>
</dbReference>
<protein>
    <submittedName>
        <fullName evidence="4">Oidioi.mRNA.OKI2018_I69.chr2.g5830.t1.cds</fullName>
    </submittedName>
</protein>
<sequence length="438" mass="51376">MLLLAFFLGALASDGSDNRKVGVNQMHVAYLSEFERSVSWTSLTEKDPITFIYQLAVPGPEGEMKMVDSNVTTFIEPQDKSQERYIHTVVLSNLKYGNYNYAPMGYHWYHFNVYENTPDDEQMFLIYGDMGVENSQCLDAIENMVITLGDDLDMIWHIGDFAYDMCDNNGQNTDLFMNMVEPIAAAMPYMTIPGNHESHFNFSHYESRYSSVSKTNPYYYSYDYGNVHVIHFTTELYFYPEQFSEQNIKDQFNWIQQDLKTANQNRDKYPWIITTGHRPMYCERLSSKCVNDTDPVRIGPYGLEKMFNDYGVDVAFWGHVHLYERMFPLNNEEYEKQPLDKYENPKWVTHVITGAPGNKEDISTNMKDQPEWSAVRLEEYSFTTLTAARDTLTIKQWSKDETSKIIDQFQITKTEQKSELRWYERAIKWLRGVTKMIF</sequence>
<reference evidence="4 5" key="1">
    <citation type="submission" date="2021-04" db="EMBL/GenBank/DDBJ databases">
        <authorList>
            <person name="Bliznina A."/>
        </authorList>
    </citation>
    <scope>NUCLEOTIDE SEQUENCE [LARGE SCALE GENOMIC DNA]</scope>
</reference>
<dbReference type="InterPro" id="IPR029052">
    <property type="entry name" value="Metallo-depent_PP-like"/>
</dbReference>
<name>A0ABN7T838_OIKDI</name>
<feature type="domain" description="Purple acid phosphatase C-terminal" evidence="3">
    <location>
        <begin position="349"/>
        <end position="408"/>
    </location>
</feature>
<evidence type="ECO:0000256" key="1">
    <source>
        <dbReference type="ARBA" id="ARBA00023180"/>
    </source>
</evidence>
<dbReference type="PANTHER" id="PTHR45867:SF3">
    <property type="entry name" value="ACID PHOSPHATASE TYPE 7"/>
    <property type="match status" value="1"/>
</dbReference>
<evidence type="ECO:0000259" key="3">
    <source>
        <dbReference type="Pfam" id="PF14008"/>
    </source>
</evidence>
<accession>A0ABN7T838</accession>
<dbReference type="EMBL" id="OU015567">
    <property type="protein sequence ID" value="CAG5111529.1"/>
    <property type="molecule type" value="Genomic_DNA"/>
</dbReference>
<evidence type="ECO:0000259" key="2">
    <source>
        <dbReference type="Pfam" id="PF00149"/>
    </source>
</evidence>
<dbReference type="Proteomes" id="UP001158576">
    <property type="component" value="Chromosome 2"/>
</dbReference>
<keyword evidence="5" id="KW-1185">Reference proteome</keyword>
<dbReference type="PANTHER" id="PTHR45867">
    <property type="entry name" value="PURPLE ACID PHOSPHATASE"/>
    <property type="match status" value="1"/>
</dbReference>
<dbReference type="Pfam" id="PF14008">
    <property type="entry name" value="Metallophos_C"/>
    <property type="match status" value="1"/>
</dbReference>
<dbReference type="SUPFAM" id="SSF56300">
    <property type="entry name" value="Metallo-dependent phosphatases"/>
    <property type="match status" value="1"/>
</dbReference>
<evidence type="ECO:0000313" key="5">
    <source>
        <dbReference type="Proteomes" id="UP001158576"/>
    </source>
</evidence>